<sequence>MPVRAFRYRRLVDALAAIPEQPLDSLADHLARAAEEGRRRARSFPGRIGRDALPFAVLEAFDADVRGHLERDGRIEDERDRVLIAAVKLAETPPEEGDAAVEQARAGLIDALDFLEQAVLRLGIVNRRAAKAGLGTAGGPVAEPGGP</sequence>
<dbReference type="RefSeq" id="WP_373324058.1">
    <property type="nucleotide sequence ID" value="NZ_BPQO01000009.1"/>
</dbReference>
<protein>
    <submittedName>
        <fullName evidence="1">Uncharacterized protein</fullName>
    </submittedName>
</protein>
<accession>A0AAV4ZLU3</accession>
<reference evidence="1" key="1">
    <citation type="journal article" date="2016" name="Front. Microbiol.">
        <title>Genome Sequence of the Piezophilic, Mesophilic Sulfate-Reducing Bacterium Desulfovibrio indicus J2T.</title>
        <authorList>
            <person name="Cao J."/>
            <person name="Maignien L."/>
            <person name="Shao Z."/>
            <person name="Alain K."/>
            <person name="Jebbar M."/>
        </authorList>
    </citation>
    <scope>NUCLEOTIDE SEQUENCE</scope>
    <source>
        <strain evidence="1">DSM 16372</strain>
    </source>
</reference>
<evidence type="ECO:0000313" key="1">
    <source>
        <dbReference type="EMBL" id="GJD89005.1"/>
    </source>
</evidence>
<dbReference type="EMBL" id="BPQO01000009">
    <property type="protein sequence ID" value="GJD89005.1"/>
    <property type="molecule type" value="Genomic_DNA"/>
</dbReference>
<dbReference type="AlphaFoldDB" id="A0AAV4ZLU3"/>
<organism evidence="1 2">
    <name type="scientific">Methylobacterium hispanicum</name>
    <dbReference type="NCBI Taxonomy" id="270350"/>
    <lineage>
        <taxon>Bacteria</taxon>
        <taxon>Pseudomonadati</taxon>
        <taxon>Pseudomonadota</taxon>
        <taxon>Alphaproteobacteria</taxon>
        <taxon>Hyphomicrobiales</taxon>
        <taxon>Methylobacteriaceae</taxon>
        <taxon>Methylobacterium</taxon>
    </lineage>
</organism>
<name>A0AAV4ZLU3_9HYPH</name>
<keyword evidence="2" id="KW-1185">Reference proteome</keyword>
<evidence type="ECO:0000313" key="2">
    <source>
        <dbReference type="Proteomes" id="UP001055247"/>
    </source>
</evidence>
<comment type="caution">
    <text evidence="1">The sequence shown here is derived from an EMBL/GenBank/DDBJ whole genome shotgun (WGS) entry which is preliminary data.</text>
</comment>
<reference evidence="1" key="2">
    <citation type="submission" date="2021-08" db="EMBL/GenBank/DDBJ databases">
        <authorList>
            <person name="Tani A."/>
            <person name="Ola A."/>
            <person name="Ogura Y."/>
            <person name="Katsura K."/>
            <person name="Hayashi T."/>
        </authorList>
    </citation>
    <scope>NUCLEOTIDE SEQUENCE</scope>
    <source>
        <strain evidence="1">DSM 16372</strain>
    </source>
</reference>
<dbReference type="Proteomes" id="UP001055247">
    <property type="component" value="Unassembled WGS sequence"/>
</dbReference>
<proteinExistence type="predicted"/>
<gene>
    <name evidence="1" type="ORF">BHAOGJBA_2530</name>
</gene>